<accession>A0A3M6TBQ5</accession>
<dbReference type="InterPro" id="IPR004843">
    <property type="entry name" value="Calcineurin-like_PHP"/>
</dbReference>
<dbReference type="OrthoDB" id="45007at2759"/>
<dbReference type="Gene3D" id="3.60.21.10">
    <property type="match status" value="1"/>
</dbReference>
<evidence type="ECO:0000256" key="1">
    <source>
        <dbReference type="ARBA" id="ARBA00022729"/>
    </source>
</evidence>
<dbReference type="EMBL" id="RCHS01003942">
    <property type="protein sequence ID" value="RMX38800.1"/>
    <property type="molecule type" value="Genomic_DNA"/>
</dbReference>
<name>A0A3M6TBQ5_POCDA</name>
<keyword evidence="3" id="KW-0378">Hydrolase</keyword>
<dbReference type="EC" id="3.1.3.2" evidence="3"/>
<keyword evidence="1" id="KW-0732">Signal</keyword>
<dbReference type="InterPro" id="IPR015914">
    <property type="entry name" value="PAPs_N"/>
</dbReference>
<evidence type="ECO:0000313" key="8">
    <source>
        <dbReference type="Proteomes" id="UP000275408"/>
    </source>
</evidence>
<dbReference type="Pfam" id="PF16656">
    <property type="entry name" value="Pur_ac_phosph_N"/>
    <property type="match status" value="1"/>
</dbReference>
<comment type="catalytic activity">
    <reaction evidence="3">
        <text>a phosphate monoester + H2O = an alcohol + phosphate</text>
        <dbReference type="Rhea" id="RHEA:15017"/>
        <dbReference type="ChEBI" id="CHEBI:15377"/>
        <dbReference type="ChEBI" id="CHEBI:30879"/>
        <dbReference type="ChEBI" id="CHEBI:43474"/>
        <dbReference type="ChEBI" id="CHEBI:67140"/>
        <dbReference type="EC" id="3.1.3.2"/>
    </reaction>
</comment>
<dbReference type="GO" id="GO:0046872">
    <property type="term" value="F:metal ion binding"/>
    <property type="evidence" value="ECO:0007669"/>
    <property type="project" value="InterPro"/>
</dbReference>
<reference evidence="7 8" key="1">
    <citation type="journal article" date="2018" name="Sci. Rep.">
        <title>Comparative analysis of the Pocillopora damicornis genome highlights role of immune system in coral evolution.</title>
        <authorList>
            <person name="Cunning R."/>
            <person name="Bay R.A."/>
            <person name="Gillette P."/>
            <person name="Baker A.C."/>
            <person name="Traylor-Knowles N."/>
        </authorList>
    </citation>
    <scope>NUCLEOTIDE SEQUENCE [LARGE SCALE GENOMIC DNA]</scope>
    <source>
        <strain evidence="7">RSMAS</strain>
        <tissue evidence="7">Whole animal</tissue>
    </source>
</reference>
<evidence type="ECO:0000259" key="5">
    <source>
        <dbReference type="Pfam" id="PF14008"/>
    </source>
</evidence>
<comment type="caution">
    <text evidence="7">The sequence shown here is derived from an EMBL/GenBank/DDBJ whole genome shotgun (WGS) entry which is preliminary data.</text>
</comment>
<feature type="domain" description="Purple acid phosphatase N-terminal" evidence="6">
    <location>
        <begin position="44"/>
        <end position="136"/>
    </location>
</feature>
<keyword evidence="2" id="KW-0325">Glycoprotein</keyword>
<dbReference type="InterPro" id="IPR025733">
    <property type="entry name" value="PAPs_C"/>
</dbReference>
<dbReference type="Pfam" id="PF00149">
    <property type="entry name" value="Metallophos"/>
    <property type="match status" value="1"/>
</dbReference>
<evidence type="ECO:0000256" key="3">
    <source>
        <dbReference type="RuleBase" id="RU361203"/>
    </source>
</evidence>
<organism evidence="7 8">
    <name type="scientific">Pocillopora damicornis</name>
    <name type="common">Cauliflower coral</name>
    <name type="synonym">Millepora damicornis</name>
    <dbReference type="NCBI Taxonomy" id="46731"/>
    <lineage>
        <taxon>Eukaryota</taxon>
        <taxon>Metazoa</taxon>
        <taxon>Cnidaria</taxon>
        <taxon>Anthozoa</taxon>
        <taxon>Hexacorallia</taxon>
        <taxon>Scleractinia</taxon>
        <taxon>Astrocoeniina</taxon>
        <taxon>Pocilloporidae</taxon>
        <taxon>Pocillopora</taxon>
    </lineage>
</organism>
<feature type="domain" description="Calcineurin-like phosphoesterase" evidence="4">
    <location>
        <begin position="147"/>
        <end position="352"/>
    </location>
</feature>
<dbReference type="Gene3D" id="2.60.40.380">
    <property type="entry name" value="Purple acid phosphatase-like, N-terminal"/>
    <property type="match status" value="1"/>
</dbReference>
<dbReference type="PANTHER" id="PTHR45867:SF3">
    <property type="entry name" value="ACID PHOSPHATASE TYPE 7"/>
    <property type="match status" value="1"/>
</dbReference>
<evidence type="ECO:0000259" key="6">
    <source>
        <dbReference type="Pfam" id="PF16656"/>
    </source>
</evidence>
<dbReference type="PANTHER" id="PTHR45867">
    <property type="entry name" value="PURPLE ACID PHOSPHATASE"/>
    <property type="match status" value="1"/>
</dbReference>
<sequence>MTCTQILLYVKRMVCFAVGMAKSSIASLLLVFLPICYGQTDPQPQQIHLSSTGDPTEMMVTWVTLAQTEYSVVQYNKAGLPLTLQTSGTVTKFTDGGSAHRVLWMHRVKLTGLMPDQVYEYHCGGMEGWSALYEFKALQSGVDWSPRMAVFGDMGSVNAKSISFLQEETQQGLYDAFLHVGDFAYNMDTDNALVGDDFMNQIQSIAAYVPYMTCPGNHESAYNFSNYKNRFSMPGNTENIYYSWNIGPAHIISISTEVYFDYQYGIEQIVQQYKWLERDLQEATKPENRAQRPWIITMGHRPMYCSNSDGDDCTKHESKVRTGITSEHLFRLEDLFYKYGVDLMLWAHEHSYERLFPIYDRQICNGSVEQPYTNPCAPVHLTTGSAGCQEDHDPFEKDYPPWTAFRSDDYGYTRMTIHNKTHLYMDQVSVDKQGEVIDKVMIIKEEHGPDAWIRNKLKA</sequence>
<dbReference type="Proteomes" id="UP000275408">
    <property type="component" value="Unassembled WGS sequence"/>
</dbReference>
<dbReference type="Pfam" id="PF14008">
    <property type="entry name" value="Metallophos_C"/>
    <property type="match status" value="1"/>
</dbReference>
<proteinExistence type="inferred from homology"/>
<dbReference type="GO" id="GO:0003993">
    <property type="term" value="F:acid phosphatase activity"/>
    <property type="evidence" value="ECO:0007669"/>
    <property type="project" value="UniProtKB-EC"/>
</dbReference>
<keyword evidence="8" id="KW-1185">Reference proteome</keyword>
<protein>
    <recommendedName>
        <fullName evidence="3">Purple acid phosphatase</fullName>
        <ecNumber evidence="3">3.1.3.2</ecNumber>
    </recommendedName>
</protein>
<evidence type="ECO:0000259" key="4">
    <source>
        <dbReference type="Pfam" id="PF00149"/>
    </source>
</evidence>
<dbReference type="InterPro" id="IPR029052">
    <property type="entry name" value="Metallo-depent_PP-like"/>
</dbReference>
<dbReference type="SUPFAM" id="SSF56300">
    <property type="entry name" value="Metallo-dependent phosphatases"/>
    <property type="match status" value="1"/>
</dbReference>
<evidence type="ECO:0000256" key="2">
    <source>
        <dbReference type="ARBA" id="ARBA00023180"/>
    </source>
</evidence>
<comment type="similarity">
    <text evidence="3">Belongs to the metallophosphoesterase superfamily. Purple acid phosphatase family.</text>
</comment>
<dbReference type="AlphaFoldDB" id="A0A3M6TBQ5"/>
<feature type="domain" description="Purple acid phosphatase C-terminal" evidence="5">
    <location>
        <begin position="377"/>
        <end position="439"/>
    </location>
</feature>
<gene>
    <name evidence="7" type="ORF">pdam_00017685</name>
</gene>
<dbReference type="CDD" id="cd00839">
    <property type="entry name" value="MPP_PAPs"/>
    <property type="match status" value="1"/>
</dbReference>
<dbReference type="InterPro" id="IPR008963">
    <property type="entry name" value="Purple_acid_Pase-like_N"/>
</dbReference>
<dbReference type="SUPFAM" id="SSF49363">
    <property type="entry name" value="Purple acid phosphatase, N-terminal domain"/>
    <property type="match status" value="1"/>
</dbReference>
<evidence type="ECO:0000313" key="7">
    <source>
        <dbReference type="EMBL" id="RMX38800.1"/>
    </source>
</evidence>
<dbReference type="InterPro" id="IPR041792">
    <property type="entry name" value="MPP_PAP"/>
</dbReference>